<dbReference type="GO" id="GO:0005548">
    <property type="term" value="F:phospholipid transporter activity"/>
    <property type="evidence" value="ECO:0007669"/>
    <property type="project" value="TreeGrafter"/>
</dbReference>
<dbReference type="AlphaFoldDB" id="A0A3A8R6I1"/>
<keyword evidence="1" id="KW-0472">Membrane</keyword>
<reference evidence="3" key="1">
    <citation type="submission" date="2018-09" db="EMBL/GenBank/DDBJ databases">
        <authorList>
            <person name="Livingstone P.G."/>
            <person name="Whitworth D.E."/>
        </authorList>
    </citation>
    <scope>NUCLEOTIDE SEQUENCE [LARGE SCALE GENOMIC DNA]</scope>
    <source>
        <strain evidence="3">AB047A</strain>
    </source>
</reference>
<dbReference type="InterPro" id="IPR030802">
    <property type="entry name" value="Permease_MalE"/>
</dbReference>
<comment type="caution">
    <text evidence="2">The sequence shown here is derived from an EMBL/GenBank/DDBJ whole genome shotgun (WGS) entry which is preliminary data.</text>
</comment>
<evidence type="ECO:0000313" key="3">
    <source>
        <dbReference type="Proteomes" id="UP000282656"/>
    </source>
</evidence>
<dbReference type="OrthoDB" id="9805022at2"/>
<feature type="transmembrane region" description="Helical" evidence="1">
    <location>
        <begin position="185"/>
        <end position="206"/>
    </location>
</feature>
<keyword evidence="1" id="KW-0812">Transmembrane</keyword>
<feature type="transmembrane region" description="Helical" evidence="1">
    <location>
        <begin position="137"/>
        <end position="165"/>
    </location>
</feature>
<accession>A0A3A8R6I1</accession>
<name>A0A3A8R6I1_9BACT</name>
<evidence type="ECO:0000313" key="2">
    <source>
        <dbReference type="EMBL" id="RKH71014.1"/>
    </source>
</evidence>
<protein>
    <submittedName>
        <fullName evidence="2">ABC transporter permease</fullName>
    </submittedName>
</protein>
<feature type="transmembrane region" description="Helical" evidence="1">
    <location>
        <begin position="226"/>
        <end position="246"/>
    </location>
</feature>
<sequence length="248" mass="25451">MKRVLTFFGAPGVMLARTVRAGTREGIPWRETLAQVHELGGRSVWLVMSGMAFFGAVLVMIANAQAKKLIGNVAVLGPAYFEMLVRELGPAVSALLTASRAGASHSAELATMSVNEQVEALEMSAGDPYADLVAPRVVAGVVGVPLLSVLGTLAATASAVIVASVALNIDGRAFMDARYVDGWDLLVGGLKVVACGLYIPLAAAVAGLNARGGAEAVGEATTEGVVAASLGCLLIDLTVSLAFQFVRL</sequence>
<gene>
    <name evidence="2" type="ORF">D7X96_09525</name>
</gene>
<organism evidence="2 3">
    <name type="scientific">Corallococcus interemptor</name>
    <dbReference type="NCBI Taxonomy" id="2316720"/>
    <lineage>
        <taxon>Bacteria</taxon>
        <taxon>Pseudomonadati</taxon>
        <taxon>Myxococcota</taxon>
        <taxon>Myxococcia</taxon>
        <taxon>Myxococcales</taxon>
        <taxon>Cystobacterineae</taxon>
        <taxon>Myxococcaceae</taxon>
        <taxon>Corallococcus</taxon>
    </lineage>
</organism>
<dbReference type="PANTHER" id="PTHR30188:SF4">
    <property type="entry name" value="PROTEIN TRIGALACTOSYLDIACYLGLYCEROL 1, CHLOROPLASTIC"/>
    <property type="match status" value="1"/>
</dbReference>
<dbReference type="RefSeq" id="WP_120547672.1">
    <property type="nucleotide sequence ID" value="NZ_RAWM01000018.1"/>
</dbReference>
<keyword evidence="1" id="KW-1133">Transmembrane helix</keyword>
<keyword evidence="3" id="KW-1185">Reference proteome</keyword>
<feature type="transmembrane region" description="Helical" evidence="1">
    <location>
        <begin position="45"/>
        <end position="62"/>
    </location>
</feature>
<proteinExistence type="predicted"/>
<dbReference type="Pfam" id="PF02405">
    <property type="entry name" value="MlaE"/>
    <property type="match status" value="1"/>
</dbReference>
<dbReference type="EMBL" id="RAWM01000018">
    <property type="protein sequence ID" value="RKH71014.1"/>
    <property type="molecule type" value="Genomic_DNA"/>
</dbReference>
<dbReference type="GO" id="GO:0043190">
    <property type="term" value="C:ATP-binding cassette (ABC) transporter complex"/>
    <property type="evidence" value="ECO:0007669"/>
    <property type="project" value="InterPro"/>
</dbReference>
<dbReference type="Proteomes" id="UP000282656">
    <property type="component" value="Unassembled WGS sequence"/>
</dbReference>
<dbReference type="PANTHER" id="PTHR30188">
    <property type="entry name" value="ABC TRANSPORTER PERMEASE PROTEIN-RELATED"/>
    <property type="match status" value="1"/>
</dbReference>
<evidence type="ECO:0000256" key="1">
    <source>
        <dbReference type="SAM" id="Phobius"/>
    </source>
</evidence>